<dbReference type="Proteomes" id="UP000199021">
    <property type="component" value="Unassembled WGS sequence"/>
</dbReference>
<dbReference type="InParanoid" id="A0A1H9EZ55"/>
<keyword evidence="2" id="KW-1185">Reference proteome</keyword>
<sequence length="140" mass="15191">MQLLFFLTGLFFLPATPPAIEVTLTSTCPEGGQIHLAVYDSEEGFEQKQNVFSVIKDCSGKAITLEIPLPANGAYVIAAFHDLNGNGILDTSVFGAPAEPYGFATPPPSRWRAPSFAEIATRFSGDQPSASIHLKKWKEY</sequence>
<dbReference type="Pfam" id="PF09912">
    <property type="entry name" value="DUF2141"/>
    <property type="match status" value="1"/>
</dbReference>
<protein>
    <submittedName>
        <fullName evidence="1">Uncharacterized conserved protein, DUF2141 family</fullName>
    </submittedName>
</protein>
<dbReference type="AlphaFoldDB" id="A0A1H9EZ55"/>
<dbReference type="RefSeq" id="WP_090167378.1">
    <property type="nucleotide sequence ID" value="NZ_FOFB01000008.1"/>
</dbReference>
<dbReference type="InterPro" id="IPR018673">
    <property type="entry name" value="DUF2141"/>
</dbReference>
<evidence type="ECO:0000313" key="1">
    <source>
        <dbReference type="EMBL" id="SEQ30921.1"/>
    </source>
</evidence>
<dbReference type="EMBL" id="FOFB01000008">
    <property type="protein sequence ID" value="SEQ30921.1"/>
    <property type="molecule type" value="Genomic_DNA"/>
</dbReference>
<organism evidence="1 2">
    <name type="scientific">Neolewinella agarilytica</name>
    <dbReference type="NCBI Taxonomy" id="478744"/>
    <lineage>
        <taxon>Bacteria</taxon>
        <taxon>Pseudomonadati</taxon>
        <taxon>Bacteroidota</taxon>
        <taxon>Saprospiria</taxon>
        <taxon>Saprospirales</taxon>
        <taxon>Lewinellaceae</taxon>
        <taxon>Neolewinella</taxon>
    </lineage>
</organism>
<name>A0A1H9EZ55_9BACT</name>
<evidence type="ECO:0000313" key="2">
    <source>
        <dbReference type="Proteomes" id="UP000199021"/>
    </source>
</evidence>
<accession>A0A1H9EZ55</accession>
<gene>
    <name evidence="1" type="ORF">SAMN05444359_10823</name>
</gene>
<reference evidence="2" key="1">
    <citation type="submission" date="2016-10" db="EMBL/GenBank/DDBJ databases">
        <authorList>
            <person name="Varghese N."/>
            <person name="Submissions S."/>
        </authorList>
    </citation>
    <scope>NUCLEOTIDE SEQUENCE [LARGE SCALE GENOMIC DNA]</scope>
    <source>
        <strain evidence="2">DSM 24740</strain>
    </source>
</reference>
<dbReference type="OrthoDB" id="9788332at2"/>
<dbReference type="STRING" id="478744.SAMN05444359_10823"/>
<proteinExistence type="predicted"/>